<dbReference type="Pfam" id="PF17188">
    <property type="entry name" value="MucB_RseB_C"/>
    <property type="match status" value="1"/>
</dbReference>
<dbReference type="Gene3D" id="3.30.200.100">
    <property type="entry name" value="MucB/RseB, C-terminal domain"/>
    <property type="match status" value="1"/>
</dbReference>
<feature type="domain" description="MucB/RseB C-terminal" evidence="7">
    <location>
        <begin position="210"/>
        <end position="306"/>
    </location>
</feature>
<evidence type="ECO:0000256" key="3">
    <source>
        <dbReference type="ARBA" id="ARBA00022729"/>
    </source>
</evidence>
<comment type="caution">
    <text evidence="8">The sequence shown here is derived from an EMBL/GenBank/DDBJ whole genome shotgun (WGS) entry which is preliminary data.</text>
</comment>
<keyword evidence="4" id="KW-0574">Periplasm</keyword>
<dbReference type="Proteomes" id="UP001069090">
    <property type="component" value="Unassembled WGS sequence"/>
</dbReference>
<keyword evidence="9" id="KW-1185">Reference proteome</keyword>
<gene>
    <name evidence="8" type="ORF">O0V09_11025</name>
</gene>
<dbReference type="PANTHER" id="PTHR38782">
    <property type="match status" value="1"/>
</dbReference>
<evidence type="ECO:0000259" key="7">
    <source>
        <dbReference type="Pfam" id="PF17188"/>
    </source>
</evidence>
<comment type="subcellular location">
    <subcellularLocation>
        <location evidence="1">Periplasm</location>
    </subcellularLocation>
</comment>
<dbReference type="GO" id="GO:0032885">
    <property type="term" value="P:regulation of polysaccharide biosynthetic process"/>
    <property type="evidence" value="ECO:0007669"/>
    <property type="project" value="TreeGrafter"/>
</dbReference>
<sequence>MLRFKSALLLALLMTINLLARADSLAPQDWLQKMSSSHRQLNYQGLFTYEQADSIQTLRIFHALIDGEEYERLERLNSTELNVVRKGHGPSCLHAGDKLIKLLKQQHNSHVGMAHFYDFSIAGRDRVAGRKVVILAVMPRDKHRFGHRLSLDEETGLLLRGVQYSADNKVLERFQFVDIELNADIPRETFNEPKHMQQAAHIAPAVNDKANYAWRLSWLPGGFKSIPSPAKKSPVDSQTFTDGLAVFSVFVEPHQDNSPAAGVQGRAQRGATMAYSRAFQLHGQTYRVTVVGEIPQLTAERVAASIVAAS</sequence>
<dbReference type="Gene3D" id="2.50.20.10">
    <property type="entry name" value="Lipoprotein localisation LolA/LolB/LppX"/>
    <property type="match status" value="1"/>
</dbReference>
<protein>
    <submittedName>
        <fullName evidence="8">MucB/RseB C-terminal domain-containing protein</fullName>
    </submittedName>
</protein>
<evidence type="ECO:0000256" key="1">
    <source>
        <dbReference type="ARBA" id="ARBA00004418"/>
    </source>
</evidence>
<keyword evidence="3 5" id="KW-0732">Signal</keyword>
<name>A0A9J6RN11_9GAMM</name>
<dbReference type="Pfam" id="PF03888">
    <property type="entry name" value="MucB_RseB"/>
    <property type="match status" value="1"/>
</dbReference>
<dbReference type="GO" id="GO:0030288">
    <property type="term" value="C:outer membrane-bounded periplasmic space"/>
    <property type="evidence" value="ECO:0007669"/>
    <property type="project" value="TreeGrafter"/>
</dbReference>
<reference evidence="8 9" key="1">
    <citation type="submission" date="2022-12" db="EMBL/GenBank/DDBJ databases">
        <title>Dasania phycosphaerae sp. nov., isolated from particulate material of the south coast of Korea.</title>
        <authorList>
            <person name="Jiang Y."/>
        </authorList>
    </citation>
    <scope>NUCLEOTIDE SEQUENCE [LARGE SCALE GENOMIC DNA]</scope>
    <source>
        <strain evidence="8 9">GY-19</strain>
    </source>
</reference>
<accession>A0A9J6RN11</accession>
<feature type="signal peptide" evidence="5">
    <location>
        <begin position="1"/>
        <end position="22"/>
    </location>
</feature>
<feature type="domain" description="MucB/RseB N-terminal" evidence="6">
    <location>
        <begin position="27"/>
        <end position="192"/>
    </location>
</feature>
<evidence type="ECO:0000256" key="2">
    <source>
        <dbReference type="ARBA" id="ARBA00008150"/>
    </source>
</evidence>
<dbReference type="InterPro" id="IPR005588">
    <property type="entry name" value="MucB_RseB"/>
</dbReference>
<evidence type="ECO:0000313" key="9">
    <source>
        <dbReference type="Proteomes" id="UP001069090"/>
    </source>
</evidence>
<feature type="chain" id="PRO_5039905722" evidence="5">
    <location>
        <begin position="23"/>
        <end position="310"/>
    </location>
</feature>
<dbReference type="RefSeq" id="WP_258331879.1">
    <property type="nucleotide sequence ID" value="NZ_JAPTGG010000008.1"/>
</dbReference>
<organism evidence="8 9">
    <name type="scientific">Dasania phycosphaerae</name>
    <dbReference type="NCBI Taxonomy" id="2950436"/>
    <lineage>
        <taxon>Bacteria</taxon>
        <taxon>Pseudomonadati</taxon>
        <taxon>Pseudomonadota</taxon>
        <taxon>Gammaproteobacteria</taxon>
        <taxon>Cellvibrionales</taxon>
        <taxon>Spongiibacteraceae</taxon>
        <taxon>Dasania</taxon>
    </lineage>
</organism>
<dbReference type="PANTHER" id="PTHR38782:SF1">
    <property type="entry name" value="SIGMA-E FACTOR REGULATORY PROTEIN RSEB"/>
    <property type="match status" value="1"/>
</dbReference>
<comment type="similarity">
    <text evidence="2">Belongs to the RseB family.</text>
</comment>
<evidence type="ECO:0000256" key="5">
    <source>
        <dbReference type="SAM" id="SignalP"/>
    </source>
</evidence>
<dbReference type="GO" id="GO:0045152">
    <property type="term" value="F:antisigma factor binding"/>
    <property type="evidence" value="ECO:0007669"/>
    <property type="project" value="TreeGrafter"/>
</dbReference>
<dbReference type="PIRSF" id="PIRSF005427">
    <property type="entry name" value="RseB"/>
    <property type="match status" value="1"/>
</dbReference>
<evidence type="ECO:0000256" key="4">
    <source>
        <dbReference type="ARBA" id="ARBA00022764"/>
    </source>
</evidence>
<evidence type="ECO:0000313" key="8">
    <source>
        <dbReference type="EMBL" id="MCZ0865738.1"/>
    </source>
</evidence>
<dbReference type="InterPro" id="IPR033434">
    <property type="entry name" value="MucB/RseB_N"/>
</dbReference>
<proteinExistence type="inferred from homology"/>
<dbReference type="CDD" id="cd16327">
    <property type="entry name" value="RseB"/>
    <property type="match status" value="1"/>
</dbReference>
<dbReference type="InterPro" id="IPR033436">
    <property type="entry name" value="MucB/RseB_C"/>
</dbReference>
<evidence type="ECO:0000259" key="6">
    <source>
        <dbReference type="Pfam" id="PF03888"/>
    </source>
</evidence>
<dbReference type="InterPro" id="IPR038484">
    <property type="entry name" value="MucB/RseB_C_sf"/>
</dbReference>
<dbReference type="EMBL" id="JAPTGG010000008">
    <property type="protein sequence ID" value="MCZ0865738.1"/>
    <property type="molecule type" value="Genomic_DNA"/>
</dbReference>
<dbReference type="AlphaFoldDB" id="A0A9J6RN11"/>